<dbReference type="InterPro" id="IPR036179">
    <property type="entry name" value="Ig-like_dom_sf"/>
</dbReference>
<dbReference type="OrthoDB" id="8917013at2759"/>
<feature type="domain" description="Immunoglobulin V-set" evidence="3">
    <location>
        <begin position="35"/>
        <end position="114"/>
    </location>
</feature>
<feature type="chain" id="PRO_5028100098" evidence="2">
    <location>
        <begin position="22"/>
        <end position="232"/>
    </location>
</feature>
<feature type="signal peptide" evidence="2">
    <location>
        <begin position="1"/>
        <end position="21"/>
    </location>
</feature>
<dbReference type="PANTHER" id="PTHR15343:SF1">
    <property type="entry name" value="CD7 ANTIGEN-LIKE"/>
    <property type="match status" value="1"/>
</dbReference>
<proteinExistence type="predicted"/>
<dbReference type="InterPro" id="IPR013106">
    <property type="entry name" value="Ig_V-set"/>
</dbReference>
<dbReference type="SMART" id="SM00406">
    <property type="entry name" value="IGv"/>
    <property type="match status" value="1"/>
</dbReference>
<reference evidence="5" key="1">
    <citation type="submission" date="2025-08" db="UniProtKB">
        <authorList>
            <consortium name="RefSeq"/>
        </authorList>
    </citation>
    <scope>IDENTIFICATION</scope>
    <source>
        <strain evidence="5">Wakin</strain>
        <tissue evidence="5">Muscle</tissue>
    </source>
</reference>
<evidence type="ECO:0000313" key="5">
    <source>
        <dbReference type="RefSeq" id="XP_026069712.1"/>
    </source>
</evidence>
<keyword evidence="1" id="KW-0812">Transmembrane</keyword>
<dbReference type="AlphaFoldDB" id="A0A6P6KF26"/>
<evidence type="ECO:0000313" key="4">
    <source>
        <dbReference type="Proteomes" id="UP000515129"/>
    </source>
</evidence>
<accession>A0A6P6KF26</accession>
<dbReference type="SUPFAM" id="SSF48726">
    <property type="entry name" value="Immunoglobulin"/>
    <property type="match status" value="1"/>
</dbReference>
<dbReference type="GeneID" id="113050699"/>
<dbReference type="InterPro" id="IPR013783">
    <property type="entry name" value="Ig-like_fold"/>
</dbReference>
<evidence type="ECO:0000259" key="3">
    <source>
        <dbReference type="SMART" id="SM00406"/>
    </source>
</evidence>
<gene>
    <name evidence="5" type="primary">LOC113050699</name>
</gene>
<keyword evidence="1" id="KW-1133">Transmembrane helix</keyword>
<dbReference type="Proteomes" id="UP000515129">
    <property type="component" value="Chromosome 31"/>
</dbReference>
<keyword evidence="4" id="KW-1185">Reference proteome</keyword>
<dbReference type="InterPro" id="IPR039090">
    <property type="entry name" value="CD7"/>
</dbReference>
<evidence type="ECO:0000256" key="1">
    <source>
        <dbReference type="SAM" id="Phobius"/>
    </source>
</evidence>
<keyword evidence="2" id="KW-0732">Signal</keyword>
<dbReference type="RefSeq" id="XP_026069712.1">
    <property type="nucleotide sequence ID" value="XM_026213927.1"/>
</dbReference>
<feature type="transmembrane region" description="Helical" evidence="1">
    <location>
        <begin position="151"/>
        <end position="174"/>
    </location>
</feature>
<name>A0A6P6KF26_CARAU</name>
<dbReference type="GO" id="GO:0016020">
    <property type="term" value="C:membrane"/>
    <property type="evidence" value="ECO:0007669"/>
    <property type="project" value="InterPro"/>
</dbReference>
<sequence length="232" mass="26385">MFGFKYAHVVLLFLITPSVTAHGGIVYIHRVRNSSIDISCESANQEEKPFAFSLKRRLLQSRRVLYLSKDFPPFIDKSDDKDRITVRNELDSHTVHLTISNLEGQDTDVYHCEFHYGDLPYDKNIPGKMEFFIYVENLSHESCNCSSYLPLMYVISGGACLMIVLVFALTMAYCCKCLNRRKPQPVVPVYEDMAGVRPTKGKATRCHTDISKLEEANSSGAPLFSNENHYVN</sequence>
<keyword evidence="1" id="KW-0472">Membrane</keyword>
<dbReference type="Gene3D" id="2.60.40.10">
    <property type="entry name" value="Immunoglobulins"/>
    <property type="match status" value="1"/>
</dbReference>
<organism evidence="4 5">
    <name type="scientific">Carassius auratus</name>
    <name type="common">Goldfish</name>
    <dbReference type="NCBI Taxonomy" id="7957"/>
    <lineage>
        <taxon>Eukaryota</taxon>
        <taxon>Metazoa</taxon>
        <taxon>Chordata</taxon>
        <taxon>Craniata</taxon>
        <taxon>Vertebrata</taxon>
        <taxon>Euteleostomi</taxon>
        <taxon>Actinopterygii</taxon>
        <taxon>Neopterygii</taxon>
        <taxon>Teleostei</taxon>
        <taxon>Ostariophysi</taxon>
        <taxon>Cypriniformes</taxon>
        <taxon>Cyprinidae</taxon>
        <taxon>Cyprininae</taxon>
        <taxon>Carassius</taxon>
    </lineage>
</organism>
<dbReference type="KEGG" id="caua:113050699"/>
<dbReference type="GO" id="GO:0002250">
    <property type="term" value="P:adaptive immune response"/>
    <property type="evidence" value="ECO:0007669"/>
    <property type="project" value="InterPro"/>
</dbReference>
<dbReference type="GO" id="GO:0038023">
    <property type="term" value="F:signaling receptor activity"/>
    <property type="evidence" value="ECO:0007669"/>
    <property type="project" value="InterPro"/>
</dbReference>
<dbReference type="PANTHER" id="PTHR15343">
    <property type="entry name" value="CD7"/>
    <property type="match status" value="1"/>
</dbReference>
<evidence type="ECO:0000256" key="2">
    <source>
        <dbReference type="SAM" id="SignalP"/>
    </source>
</evidence>
<dbReference type="Pfam" id="PF07686">
    <property type="entry name" value="V-set"/>
    <property type="match status" value="1"/>
</dbReference>
<protein>
    <submittedName>
        <fullName evidence="5">Uncharacterized protein LOC113050699</fullName>
    </submittedName>
</protein>